<keyword evidence="8" id="KW-1185">Reference proteome</keyword>
<feature type="domain" description="EamA" evidence="6">
    <location>
        <begin position="5"/>
        <end position="138"/>
    </location>
</feature>
<evidence type="ECO:0000256" key="3">
    <source>
        <dbReference type="ARBA" id="ARBA00022989"/>
    </source>
</evidence>
<dbReference type="InterPro" id="IPR000620">
    <property type="entry name" value="EamA_dom"/>
</dbReference>
<accession>D5V824</accession>
<reference evidence="7 8" key="1">
    <citation type="journal article" date="2010" name="Stand. Genomic Sci.">
        <title>Complete genome sequence of Arcobacter nitrofigilis type strain (CI).</title>
        <authorList>
            <person name="Pati A."/>
            <person name="Gronow S."/>
            <person name="Lapidus A."/>
            <person name="Copeland A."/>
            <person name="Glavina Del Rio T."/>
            <person name="Nolan M."/>
            <person name="Lucas S."/>
            <person name="Tice H."/>
            <person name="Cheng J.F."/>
            <person name="Han C."/>
            <person name="Chertkov O."/>
            <person name="Bruce D."/>
            <person name="Tapia R."/>
            <person name="Goodwin L."/>
            <person name="Pitluck S."/>
            <person name="Liolios K."/>
            <person name="Ivanova N."/>
            <person name="Mavromatis K."/>
            <person name="Chen A."/>
            <person name="Palaniappan K."/>
            <person name="Land M."/>
            <person name="Hauser L."/>
            <person name="Chang Y.J."/>
            <person name="Jeffries C.D."/>
            <person name="Detter J.C."/>
            <person name="Rohde M."/>
            <person name="Goker M."/>
            <person name="Bristow J."/>
            <person name="Eisen J.A."/>
            <person name="Markowitz V."/>
            <person name="Hugenholtz P."/>
            <person name="Klenk H.P."/>
            <person name="Kyrpides N.C."/>
        </authorList>
    </citation>
    <scope>NUCLEOTIDE SEQUENCE [LARGE SCALE GENOMIC DNA]</scope>
    <source>
        <strain evidence="8">ATCC 33309 / DSM 7299 / CCUG 15893 / LMG 7604 / NCTC 12251 / CI</strain>
    </source>
</reference>
<feature type="transmembrane region" description="Helical" evidence="5">
    <location>
        <begin position="191"/>
        <end position="209"/>
    </location>
</feature>
<feature type="transmembrane region" description="Helical" evidence="5">
    <location>
        <begin position="153"/>
        <end position="170"/>
    </location>
</feature>
<comment type="subcellular location">
    <subcellularLocation>
        <location evidence="1">Membrane</location>
        <topology evidence="1">Multi-pass membrane protein</topology>
    </subcellularLocation>
</comment>
<feature type="transmembrane region" description="Helical" evidence="5">
    <location>
        <begin position="248"/>
        <end position="265"/>
    </location>
</feature>
<evidence type="ECO:0000313" key="8">
    <source>
        <dbReference type="Proteomes" id="UP000000939"/>
    </source>
</evidence>
<dbReference type="InterPro" id="IPR037185">
    <property type="entry name" value="EmrE-like"/>
</dbReference>
<dbReference type="Proteomes" id="UP000000939">
    <property type="component" value="Chromosome"/>
</dbReference>
<evidence type="ECO:0000256" key="1">
    <source>
        <dbReference type="ARBA" id="ARBA00004141"/>
    </source>
</evidence>
<keyword evidence="2 5" id="KW-0812">Transmembrane</keyword>
<proteinExistence type="predicted"/>
<dbReference type="GO" id="GO:0016020">
    <property type="term" value="C:membrane"/>
    <property type="evidence" value="ECO:0007669"/>
    <property type="project" value="UniProtKB-SubCell"/>
</dbReference>
<feature type="transmembrane region" description="Helical" evidence="5">
    <location>
        <begin position="122"/>
        <end position="141"/>
    </location>
</feature>
<dbReference type="InterPro" id="IPR050638">
    <property type="entry name" value="AA-Vitamin_Transporters"/>
</dbReference>
<dbReference type="AlphaFoldDB" id="D5V824"/>
<evidence type="ECO:0000256" key="4">
    <source>
        <dbReference type="ARBA" id="ARBA00023136"/>
    </source>
</evidence>
<protein>
    <recommendedName>
        <fullName evidence="6">EamA domain-containing protein</fullName>
    </recommendedName>
</protein>
<dbReference type="RefSeq" id="WP_013136938.1">
    <property type="nucleotide sequence ID" value="NC_014166.1"/>
</dbReference>
<feature type="transmembrane region" description="Helical" evidence="5">
    <location>
        <begin position="271"/>
        <end position="288"/>
    </location>
</feature>
<dbReference type="EMBL" id="CP001999">
    <property type="protein sequence ID" value="ADG94794.1"/>
    <property type="molecule type" value="Genomic_DNA"/>
</dbReference>
<feature type="transmembrane region" description="Helical" evidence="5">
    <location>
        <begin position="88"/>
        <end position="110"/>
    </location>
</feature>
<keyword evidence="3 5" id="KW-1133">Transmembrane helix</keyword>
<gene>
    <name evidence="7" type="ordered locus">Arnit_3149</name>
</gene>
<evidence type="ECO:0000259" key="6">
    <source>
        <dbReference type="Pfam" id="PF00892"/>
    </source>
</evidence>
<feature type="transmembrane region" description="Helical" evidence="5">
    <location>
        <begin position="64"/>
        <end position="82"/>
    </location>
</feature>
<keyword evidence="4 5" id="KW-0472">Membrane</keyword>
<dbReference type="eggNOG" id="COG0697">
    <property type="taxonomic scope" value="Bacteria"/>
</dbReference>
<dbReference type="STRING" id="572480.Arnit_3149"/>
<organism evidence="7 8">
    <name type="scientific">Arcobacter nitrofigilis (strain ATCC 33309 / DSM 7299 / CCUG 15893 / LMG 7604 / NCTC 12251 / CI)</name>
    <name type="common">Campylobacter nitrofigilis</name>
    <dbReference type="NCBI Taxonomy" id="572480"/>
    <lineage>
        <taxon>Bacteria</taxon>
        <taxon>Pseudomonadati</taxon>
        <taxon>Campylobacterota</taxon>
        <taxon>Epsilonproteobacteria</taxon>
        <taxon>Campylobacterales</taxon>
        <taxon>Arcobacteraceae</taxon>
        <taxon>Arcobacter</taxon>
    </lineage>
</organism>
<dbReference type="PANTHER" id="PTHR32322">
    <property type="entry name" value="INNER MEMBRANE TRANSPORTER"/>
    <property type="match status" value="1"/>
</dbReference>
<evidence type="ECO:0000313" key="7">
    <source>
        <dbReference type="EMBL" id="ADG94794.1"/>
    </source>
</evidence>
<dbReference type="PANTHER" id="PTHR32322:SF14">
    <property type="entry name" value="PROTEIN PAGO"/>
    <property type="match status" value="1"/>
</dbReference>
<evidence type="ECO:0000256" key="5">
    <source>
        <dbReference type="SAM" id="Phobius"/>
    </source>
</evidence>
<dbReference type="Pfam" id="PF00892">
    <property type="entry name" value="EamA"/>
    <property type="match status" value="2"/>
</dbReference>
<dbReference type="HOGENOM" id="CLU_033863_5_2_7"/>
<sequence>MKNLAIIAFWALGIIWGSNFIYMKMAADYISPMQVVFFRVLFGFIPVFLYAIYTKSLKLKDLKYSFHFIVMSLLATVVYYFGFVKGCALLLSGVAGALSGSIPLFSFLLAAIFLKEEKITKLAFLGVFIGFLGVVLISDVFNENIMASSMEGMLSMILGSLSVGASFIYAKKYVMPLKLKAEALTTYQLGFGVLILLFITDFNGINNIWQDTHSALGLVIGLGLLGTGLAYIIYYYMIEKLGALKASSITYIPPVVALIIAVFIVGEDIKLIDIIATGFIFLGVFLINQRKKA</sequence>
<dbReference type="OrthoDB" id="9810556at2"/>
<evidence type="ECO:0000256" key="2">
    <source>
        <dbReference type="ARBA" id="ARBA00022692"/>
    </source>
</evidence>
<dbReference type="SUPFAM" id="SSF103481">
    <property type="entry name" value="Multidrug resistance efflux transporter EmrE"/>
    <property type="match status" value="2"/>
</dbReference>
<feature type="transmembrane region" description="Helical" evidence="5">
    <location>
        <begin position="215"/>
        <end position="236"/>
    </location>
</feature>
<feature type="domain" description="EamA" evidence="6">
    <location>
        <begin position="152"/>
        <end position="288"/>
    </location>
</feature>
<dbReference type="KEGG" id="ant:Arnit_3149"/>
<name>D5V824_ARCNC</name>
<feature type="transmembrane region" description="Helical" evidence="5">
    <location>
        <begin position="33"/>
        <end position="52"/>
    </location>
</feature>